<comment type="caution">
    <text evidence="1">The sequence shown here is derived from an EMBL/GenBank/DDBJ whole genome shotgun (WGS) entry which is preliminary data.</text>
</comment>
<proteinExistence type="predicted"/>
<evidence type="ECO:0000313" key="1">
    <source>
        <dbReference type="EMBL" id="MCX8522673.1"/>
    </source>
</evidence>
<accession>A0ABT3XMX3</accession>
<dbReference type="EMBL" id="JAOVZW010000001">
    <property type="protein sequence ID" value="MCX8522673.1"/>
    <property type="molecule type" value="Genomic_DNA"/>
</dbReference>
<keyword evidence="2" id="KW-1185">Reference proteome</keyword>
<reference evidence="1" key="1">
    <citation type="submission" date="2022-10" db="EMBL/GenBank/DDBJ databases">
        <title>Chryseobacterium sp. nov., a novel bacterial species.</title>
        <authorList>
            <person name="Cao Y."/>
        </authorList>
    </citation>
    <scope>NUCLEOTIDE SEQUENCE</scope>
    <source>
        <strain evidence="1">CCTCC AB2015118</strain>
    </source>
</reference>
<dbReference type="Proteomes" id="UP001073122">
    <property type="component" value="Unassembled WGS sequence"/>
</dbReference>
<organism evidence="1 2">
    <name type="scientific">Chryseobacterium formosus</name>
    <dbReference type="NCBI Taxonomy" id="1537363"/>
    <lineage>
        <taxon>Bacteria</taxon>
        <taxon>Pseudomonadati</taxon>
        <taxon>Bacteroidota</taxon>
        <taxon>Flavobacteriia</taxon>
        <taxon>Flavobacteriales</taxon>
        <taxon>Weeksellaceae</taxon>
        <taxon>Chryseobacterium group</taxon>
        <taxon>Chryseobacterium</taxon>
    </lineage>
</organism>
<sequence length="210" mass="24983">MKLTREEITVEILELLYDFQYVLEHQSSHIYFDDPTKLLFSQQIRFKRVSSVFASLNIQIKDLKHFYDLEFIKEFKNYQFAGEILEPVKSSINGFYKIDDIKTENLQEILKSIIYFRKAYLNLVRGFLGGIQHSGAPPVERRVSRHLVYDSIQDIDTLVERLNKTIAYLLFPQTENFDMDILIAKYDFPTEDYKALDKQEWDEYYEGNGF</sequence>
<protein>
    <recommendedName>
        <fullName evidence="3">HEPN AbiU2-like domain-containing protein</fullName>
    </recommendedName>
</protein>
<gene>
    <name evidence="1" type="ORF">OF897_01895</name>
</gene>
<evidence type="ECO:0008006" key="3">
    <source>
        <dbReference type="Google" id="ProtNLM"/>
    </source>
</evidence>
<dbReference type="RefSeq" id="WP_267263994.1">
    <property type="nucleotide sequence ID" value="NZ_JAOVZW010000001.1"/>
</dbReference>
<evidence type="ECO:0000313" key="2">
    <source>
        <dbReference type="Proteomes" id="UP001073122"/>
    </source>
</evidence>
<name>A0ABT3XMX3_9FLAO</name>